<reference evidence="2 3" key="1">
    <citation type="submission" date="2023-11" db="EMBL/GenBank/DDBJ databases">
        <title>Gilvimarinus fulvus sp. nov., isolated from the surface of Kelp.</title>
        <authorList>
            <person name="Sun Y.Y."/>
            <person name="Gong Y."/>
            <person name="Du Z.J."/>
        </authorList>
    </citation>
    <scope>NUCLEOTIDE SEQUENCE [LARGE SCALE GENOMIC DNA]</scope>
    <source>
        <strain evidence="2 3">SDUM040013</strain>
    </source>
</reference>
<proteinExistence type="predicted"/>
<keyword evidence="1" id="KW-0812">Transmembrane</keyword>
<keyword evidence="1" id="KW-1133">Transmembrane helix</keyword>
<evidence type="ECO:0000313" key="2">
    <source>
        <dbReference type="EMBL" id="MDX6849108.1"/>
    </source>
</evidence>
<dbReference type="EMBL" id="JAXAFO010000009">
    <property type="protein sequence ID" value="MDX6849108.1"/>
    <property type="molecule type" value="Genomic_DNA"/>
</dbReference>
<evidence type="ECO:0000256" key="1">
    <source>
        <dbReference type="SAM" id="Phobius"/>
    </source>
</evidence>
<evidence type="ECO:0000313" key="3">
    <source>
        <dbReference type="Proteomes" id="UP001273505"/>
    </source>
</evidence>
<feature type="transmembrane region" description="Helical" evidence="1">
    <location>
        <begin position="12"/>
        <end position="33"/>
    </location>
</feature>
<accession>A0ABU4RZS1</accession>
<feature type="transmembrane region" description="Helical" evidence="1">
    <location>
        <begin position="72"/>
        <end position="93"/>
    </location>
</feature>
<dbReference type="RefSeq" id="WP_302722720.1">
    <property type="nucleotide sequence ID" value="NZ_JAULRU010000569.1"/>
</dbReference>
<organism evidence="2 3">
    <name type="scientific">Gilvimarinus gilvus</name>
    <dbReference type="NCBI Taxonomy" id="3058038"/>
    <lineage>
        <taxon>Bacteria</taxon>
        <taxon>Pseudomonadati</taxon>
        <taxon>Pseudomonadota</taxon>
        <taxon>Gammaproteobacteria</taxon>
        <taxon>Cellvibrionales</taxon>
        <taxon>Cellvibrionaceae</taxon>
        <taxon>Gilvimarinus</taxon>
    </lineage>
</organism>
<comment type="caution">
    <text evidence="2">The sequence shown here is derived from an EMBL/GenBank/DDBJ whole genome shotgun (WGS) entry which is preliminary data.</text>
</comment>
<dbReference type="Proteomes" id="UP001273505">
    <property type="component" value="Unassembled WGS sequence"/>
</dbReference>
<keyword evidence="3" id="KW-1185">Reference proteome</keyword>
<feature type="transmembrane region" description="Helical" evidence="1">
    <location>
        <begin position="99"/>
        <end position="118"/>
    </location>
</feature>
<name>A0ABU4RZS1_9GAMM</name>
<gene>
    <name evidence="2" type="ORF">SCD92_07040</name>
</gene>
<feature type="transmembrane region" description="Helical" evidence="1">
    <location>
        <begin position="39"/>
        <end position="60"/>
    </location>
</feature>
<sequence>MMNKPAITTVLKLNATTSMAAGILLVLGGQWLAPWFGELSALVYQIVGAGLCVFAALVWFVQRHLPGSRAWIGMIFILDLAWLIATPIVMALFYDSISLLLHALLAITFVIVGLYAYCEYKAIHSLGA</sequence>
<keyword evidence="1" id="KW-0472">Membrane</keyword>
<protein>
    <submittedName>
        <fullName evidence="2">Uncharacterized protein</fullName>
    </submittedName>
</protein>